<organism evidence="2 3">
    <name type="scientific">Cylindrotheca closterium</name>
    <dbReference type="NCBI Taxonomy" id="2856"/>
    <lineage>
        <taxon>Eukaryota</taxon>
        <taxon>Sar</taxon>
        <taxon>Stramenopiles</taxon>
        <taxon>Ochrophyta</taxon>
        <taxon>Bacillariophyta</taxon>
        <taxon>Bacillariophyceae</taxon>
        <taxon>Bacillariophycidae</taxon>
        <taxon>Bacillariales</taxon>
        <taxon>Bacillariaceae</taxon>
        <taxon>Cylindrotheca</taxon>
    </lineage>
</organism>
<sequence length="442" mass="48045">MVTQSSLPHNNGARSPNFSFSPGTNNHTTVRFTTTPTIKTTAPSFRFRTTPFPTDVTTPTSSKLDRYVSNDTNGTHGVINLPVTHGSIYNPMTCPPPAKRAPLFSPPPYCSNDTKNQNQAPIFSFGSSNATATATARDRNPSHTDWRTELAGATPFSIDNYLQNNPSPYPMSDVDSVGVKRGPRSGSRPTRSFAFGRTEPLISRKISANNTRKSGHTGGTVRQPQKAAFRPNLFPKVAPESNDFMDSTPMKKPPFVTNTSPGTQAAVFDYDLGFHKRIGEAKITTSTFTFGKSSKNVAVFDEELDVDEKLTDAPTSSGASTLSLTKTSTCIVASDDDIVEKVTAEEPTEGLENNGNQTADLEIRVEVLEERMVAFMGSSNEEEKGCPPKTTPTKTSNKAGTLSKTPFNTPNPQDTHRVTRSMSAKKKRSGRHSMTLRELDPV</sequence>
<dbReference type="EMBL" id="CAKOGP040000890">
    <property type="protein sequence ID" value="CAJ1940258.1"/>
    <property type="molecule type" value="Genomic_DNA"/>
</dbReference>
<dbReference type="Proteomes" id="UP001295423">
    <property type="component" value="Unassembled WGS sequence"/>
</dbReference>
<feature type="region of interest" description="Disordered" evidence="1">
    <location>
        <begin position="1"/>
        <end position="69"/>
    </location>
</feature>
<comment type="caution">
    <text evidence="2">The sequence shown here is derived from an EMBL/GenBank/DDBJ whole genome shotgun (WGS) entry which is preliminary data.</text>
</comment>
<gene>
    <name evidence="2" type="ORF">CYCCA115_LOCUS6952</name>
</gene>
<feature type="compositionally biased region" description="Low complexity" evidence="1">
    <location>
        <begin position="24"/>
        <end position="62"/>
    </location>
</feature>
<evidence type="ECO:0000313" key="3">
    <source>
        <dbReference type="Proteomes" id="UP001295423"/>
    </source>
</evidence>
<proteinExistence type="predicted"/>
<dbReference type="AlphaFoldDB" id="A0AAD2CN70"/>
<evidence type="ECO:0000313" key="2">
    <source>
        <dbReference type="EMBL" id="CAJ1940258.1"/>
    </source>
</evidence>
<protein>
    <submittedName>
        <fullName evidence="2">Uncharacterized protein</fullName>
    </submittedName>
</protein>
<keyword evidence="3" id="KW-1185">Reference proteome</keyword>
<evidence type="ECO:0000256" key="1">
    <source>
        <dbReference type="SAM" id="MobiDB-lite"/>
    </source>
</evidence>
<accession>A0AAD2CN70</accession>
<feature type="compositionally biased region" description="Polar residues" evidence="1">
    <location>
        <begin position="1"/>
        <end position="23"/>
    </location>
</feature>
<name>A0AAD2CN70_9STRA</name>
<feature type="region of interest" description="Disordered" evidence="1">
    <location>
        <begin position="378"/>
        <end position="442"/>
    </location>
</feature>
<reference evidence="2" key="1">
    <citation type="submission" date="2023-08" db="EMBL/GenBank/DDBJ databases">
        <authorList>
            <person name="Audoor S."/>
            <person name="Bilcke G."/>
        </authorList>
    </citation>
    <scope>NUCLEOTIDE SEQUENCE</scope>
</reference>
<feature type="compositionally biased region" description="Polar residues" evidence="1">
    <location>
        <begin position="396"/>
        <end position="413"/>
    </location>
</feature>